<feature type="compositionally biased region" description="Basic and acidic residues" evidence="4">
    <location>
        <begin position="11"/>
        <end position="21"/>
    </location>
</feature>
<dbReference type="Pfam" id="PF06094">
    <property type="entry name" value="GGACT"/>
    <property type="match status" value="1"/>
</dbReference>
<organism evidence="6">
    <name type="scientific">Magallana gigas</name>
    <name type="common">Pacific oyster</name>
    <name type="synonym">Crassostrea gigas</name>
    <dbReference type="NCBI Taxonomy" id="29159"/>
    <lineage>
        <taxon>Eukaryota</taxon>
        <taxon>Metazoa</taxon>
        <taxon>Spiralia</taxon>
        <taxon>Lophotrochozoa</taxon>
        <taxon>Mollusca</taxon>
        <taxon>Bivalvia</taxon>
        <taxon>Autobranchia</taxon>
        <taxon>Pteriomorphia</taxon>
        <taxon>Ostreida</taxon>
        <taxon>Ostreoidea</taxon>
        <taxon>Ostreidae</taxon>
        <taxon>Magallana</taxon>
    </lineage>
</organism>
<dbReference type="SUPFAM" id="SSF110857">
    <property type="entry name" value="Gamma-glutamyl cyclotransferase-like"/>
    <property type="match status" value="1"/>
</dbReference>
<dbReference type="InterPro" id="IPR009288">
    <property type="entry name" value="AIG2-like_dom"/>
</dbReference>
<name>K1QK71_MAGGI</name>
<comment type="similarity">
    <text evidence="1 3">Belongs to the gamma-glutamylcyclotransferase family.</text>
</comment>
<reference evidence="6" key="1">
    <citation type="journal article" date="2012" name="Nature">
        <title>The oyster genome reveals stress adaptation and complexity of shell formation.</title>
        <authorList>
            <person name="Zhang G."/>
            <person name="Fang X."/>
            <person name="Guo X."/>
            <person name="Li L."/>
            <person name="Luo R."/>
            <person name="Xu F."/>
            <person name="Yang P."/>
            <person name="Zhang L."/>
            <person name="Wang X."/>
            <person name="Qi H."/>
            <person name="Xiong Z."/>
            <person name="Que H."/>
            <person name="Xie Y."/>
            <person name="Holland P.W."/>
            <person name="Paps J."/>
            <person name="Zhu Y."/>
            <person name="Wu F."/>
            <person name="Chen Y."/>
            <person name="Wang J."/>
            <person name="Peng C."/>
            <person name="Meng J."/>
            <person name="Yang L."/>
            <person name="Liu J."/>
            <person name="Wen B."/>
            <person name="Zhang N."/>
            <person name="Huang Z."/>
            <person name="Zhu Q."/>
            <person name="Feng Y."/>
            <person name="Mount A."/>
            <person name="Hedgecock D."/>
            <person name="Xu Z."/>
            <person name="Liu Y."/>
            <person name="Domazet-Loso T."/>
            <person name="Du Y."/>
            <person name="Sun X."/>
            <person name="Zhang S."/>
            <person name="Liu B."/>
            <person name="Cheng P."/>
            <person name="Jiang X."/>
            <person name="Li J."/>
            <person name="Fan D."/>
            <person name="Wang W."/>
            <person name="Fu W."/>
            <person name="Wang T."/>
            <person name="Wang B."/>
            <person name="Zhang J."/>
            <person name="Peng Z."/>
            <person name="Li Y."/>
            <person name="Li N."/>
            <person name="Wang J."/>
            <person name="Chen M."/>
            <person name="He Y."/>
            <person name="Tan F."/>
            <person name="Song X."/>
            <person name="Zheng Q."/>
            <person name="Huang R."/>
            <person name="Yang H."/>
            <person name="Du X."/>
            <person name="Chen L."/>
            <person name="Yang M."/>
            <person name="Gaffney P.M."/>
            <person name="Wang S."/>
            <person name="Luo L."/>
            <person name="She Z."/>
            <person name="Ming Y."/>
            <person name="Huang W."/>
            <person name="Zhang S."/>
            <person name="Huang B."/>
            <person name="Zhang Y."/>
            <person name="Qu T."/>
            <person name="Ni P."/>
            <person name="Miao G."/>
            <person name="Wang J."/>
            <person name="Wang Q."/>
            <person name="Steinberg C.E."/>
            <person name="Wang H."/>
            <person name="Li N."/>
            <person name="Qian L."/>
            <person name="Zhang G."/>
            <person name="Li Y."/>
            <person name="Yang H."/>
            <person name="Liu X."/>
            <person name="Wang J."/>
            <person name="Yin Y."/>
            <person name="Wang J."/>
        </authorList>
    </citation>
    <scope>NUCLEOTIDE SEQUENCE [LARGE SCALE GENOMIC DNA]</scope>
    <source>
        <strain evidence="6">05x7-T-G4-1.051#20</strain>
    </source>
</reference>
<evidence type="ECO:0000256" key="2">
    <source>
        <dbReference type="PIRSR" id="PIRSR639126-1"/>
    </source>
</evidence>
<proteinExistence type="inferred from homology"/>
<feature type="active site" description="Proton acceptor" evidence="2">
    <location>
        <position position="127"/>
    </location>
</feature>
<dbReference type="PANTHER" id="PTHR12510:SF4">
    <property type="entry name" value="GAMMA-GLUTAMYLAMINECYCLOTRANSFERASE"/>
    <property type="match status" value="1"/>
</dbReference>
<dbReference type="InterPro" id="IPR013024">
    <property type="entry name" value="GGCT-like"/>
</dbReference>
<gene>
    <name evidence="6" type="ORF">CGI_10028318</name>
</gene>
<feature type="domain" description="Gamma-glutamylcyclotransferase AIG2-like" evidence="5">
    <location>
        <begin position="49"/>
        <end position="183"/>
    </location>
</feature>
<dbReference type="EMBL" id="JH823235">
    <property type="protein sequence ID" value="EKC37092.1"/>
    <property type="molecule type" value="Genomic_DNA"/>
</dbReference>
<dbReference type="InterPro" id="IPR036568">
    <property type="entry name" value="GGCT-like_sf"/>
</dbReference>
<feature type="region of interest" description="Disordered" evidence="4">
    <location>
        <begin position="144"/>
        <end position="163"/>
    </location>
</feature>
<dbReference type="HOGENOM" id="CLU_083466_1_0_1"/>
<dbReference type="AlphaFoldDB" id="K1QK71"/>
<evidence type="ECO:0000256" key="3">
    <source>
        <dbReference type="RuleBase" id="RU367036"/>
    </source>
</evidence>
<dbReference type="GO" id="GO:0061929">
    <property type="term" value="F:gamma-glutamylaminecyclotransferase activity"/>
    <property type="evidence" value="ECO:0007669"/>
    <property type="project" value="InterPro"/>
</dbReference>
<accession>K1QK71</accession>
<feature type="compositionally biased region" description="Acidic residues" evidence="4">
    <location>
        <begin position="1"/>
        <end position="10"/>
    </location>
</feature>
<dbReference type="Gene3D" id="3.10.490.10">
    <property type="entry name" value="Gamma-glutamyl cyclotransferase-like"/>
    <property type="match status" value="1"/>
</dbReference>
<dbReference type="InterPro" id="IPR039126">
    <property type="entry name" value="GGACT"/>
</dbReference>
<dbReference type="GO" id="GO:0005829">
    <property type="term" value="C:cytosol"/>
    <property type="evidence" value="ECO:0007669"/>
    <property type="project" value="TreeGrafter"/>
</dbReference>
<evidence type="ECO:0000256" key="4">
    <source>
        <dbReference type="SAM" id="MobiDB-lite"/>
    </source>
</evidence>
<evidence type="ECO:0000256" key="1">
    <source>
        <dbReference type="ARBA" id="ARBA00008861"/>
    </source>
</evidence>
<dbReference type="InParanoid" id="K1QK71"/>
<evidence type="ECO:0000259" key="5">
    <source>
        <dbReference type="Pfam" id="PF06094"/>
    </source>
</evidence>
<evidence type="ECO:0000313" key="6">
    <source>
        <dbReference type="EMBL" id="EKC37092.1"/>
    </source>
</evidence>
<dbReference type="PANTHER" id="PTHR12510">
    <property type="entry name" value="TROPONIN C-AKIN-1 PROTEIN"/>
    <property type="match status" value="1"/>
</dbReference>
<sequence length="215" mass="25000">MDSYSENDSDLELHFEESETDKNDDDDVPVVERLWTNVRPEITILMNRIFVYGTLKNGQPNHFRLMDPCTGTTLFVGVGETVEKYPLVIERSWNMPCLLHVPGTGWHVKGEIYDVDDEKMKFLDYFEDHPEMYTRTLISAEHSKDTRCSDPESQSNAHNSKENQPNICSECWCYFYNDRDSVRDLPHIDVYDSKGDHGLEYDASIDAEFDKDNKP</sequence>
<dbReference type="CDD" id="cd06661">
    <property type="entry name" value="GGCT_like"/>
    <property type="match status" value="1"/>
</dbReference>
<protein>
    <recommendedName>
        <fullName evidence="3">Gamma-glutamylcyclotransferase family protein</fullName>
    </recommendedName>
</protein>
<feature type="compositionally biased region" description="Polar residues" evidence="4">
    <location>
        <begin position="151"/>
        <end position="163"/>
    </location>
</feature>
<feature type="region of interest" description="Disordered" evidence="4">
    <location>
        <begin position="1"/>
        <end position="26"/>
    </location>
</feature>